<comment type="caution">
    <text evidence="1">The sequence shown here is derived from an EMBL/GenBank/DDBJ whole genome shotgun (WGS) entry which is preliminary data.</text>
</comment>
<sequence length="85" mass="9864">MEMDGAPIDKIQVLTPEQLGALNQAKVMIRMDNEQYLRNHPEVHNVMRALVRGIVRDRPANPSTYAYRFFSRTKEAIRHDIDAKD</sequence>
<accession>A0A8K1C528</accession>
<dbReference type="OrthoDB" id="6334211at2759"/>
<reference evidence="1" key="1">
    <citation type="submission" date="2019-03" db="EMBL/GenBank/DDBJ databases">
        <title>Long read genome sequence of the mycoparasitic Pythium oligandrum ATCC 38472 isolated from sugarbeet rhizosphere.</title>
        <authorList>
            <person name="Gaulin E."/>
        </authorList>
    </citation>
    <scope>NUCLEOTIDE SEQUENCE</scope>
    <source>
        <strain evidence="1">ATCC 38472_TT</strain>
    </source>
</reference>
<dbReference type="AlphaFoldDB" id="A0A8K1C528"/>
<protein>
    <submittedName>
        <fullName evidence="1">Uncharacterized protein</fullName>
    </submittedName>
</protein>
<keyword evidence="2" id="KW-1185">Reference proteome</keyword>
<dbReference type="InterPro" id="IPR059162">
    <property type="entry name" value="RIIAD1"/>
</dbReference>
<evidence type="ECO:0000313" key="1">
    <source>
        <dbReference type="EMBL" id="TMW56677.1"/>
    </source>
</evidence>
<dbReference type="SUPFAM" id="SSF47391">
    <property type="entry name" value="Dimerization-anchoring domain of cAMP-dependent PK regulatory subunit"/>
    <property type="match status" value="1"/>
</dbReference>
<name>A0A8K1C528_PYTOL</name>
<dbReference type="CDD" id="cd22971">
    <property type="entry name" value="DD_RIIAD1"/>
    <property type="match status" value="1"/>
</dbReference>
<evidence type="ECO:0000313" key="2">
    <source>
        <dbReference type="Proteomes" id="UP000794436"/>
    </source>
</evidence>
<proteinExistence type="predicted"/>
<dbReference type="EMBL" id="SPLM01000145">
    <property type="protein sequence ID" value="TMW56677.1"/>
    <property type="molecule type" value="Genomic_DNA"/>
</dbReference>
<dbReference type="Proteomes" id="UP000794436">
    <property type="component" value="Unassembled WGS sequence"/>
</dbReference>
<gene>
    <name evidence="1" type="ORF">Poli38472_006687</name>
</gene>
<organism evidence="1 2">
    <name type="scientific">Pythium oligandrum</name>
    <name type="common">Mycoparasitic fungus</name>
    <dbReference type="NCBI Taxonomy" id="41045"/>
    <lineage>
        <taxon>Eukaryota</taxon>
        <taxon>Sar</taxon>
        <taxon>Stramenopiles</taxon>
        <taxon>Oomycota</taxon>
        <taxon>Peronosporomycetes</taxon>
        <taxon>Pythiales</taxon>
        <taxon>Pythiaceae</taxon>
        <taxon>Pythium</taxon>
    </lineage>
</organism>